<dbReference type="AlphaFoldDB" id="A0AAN7VHR3"/>
<dbReference type="Proteomes" id="UP001329430">
    <property type="component" value="Chromosome 2"/>
</dbReference>
<keyword evidence="3" id="KW-1185">Reference proteome</keyword>
<organism evidence="2 3">
    <name type="scientific">Pyrocoelia pectoralis</name>
    <dbReference type="NCBI Taxonomy" id="417401"/>
    <lineage>
        <taxon>Eukaryota</taxon>
        <taxon>Metazoa</taxon>
        <taxon>Ecdysozoa</taxon>
        <taxon>Arthropoda</taxon>
        <taxon>Hexapoda</taxon>
        <taxon>Insecta</taxon>
        <taxon>Pterygota</taxon>
        <taxon>Neoptera</taxon>
        <taxon>Endopterygota</taxon>
        <taxon>Coleoptera</taxon>
        <taxon>Polyphaga</taxon>
        <taxon>Elateriformia</taxon>
        <taxon>Elateroidea</taxon>
        <taxon>Lampyridae</taxon>
        <taxon>Lampyrinae</taxon>
        <taxon>Pyrocoelia</taxon>
    </lineage>
</organism>
<dbReference type="InterPro" id="IPR049012">
    <property type="entry name" value="Mutator_transp_dom"/>
</dbReference>
<protein>
    <recommendedName>
        <fullName evidence="1">Mutator-like transposase domain-containing protein</fullName>
    </recommendedName>
</protein>
<name>A0AAN7VHR3_9COLE</name>
<sequence>MRVSVNIHFSPVYNEVGGDLGPQRNYKSETPRIDERTLAIENNHVDCDGMPWITVYLDGGWSKRSYGHNYDAASGVGVIIGKRTGRILYMGVRNKFCVICTKSTFRAARKLFSVEIIKNLQKYAEKAMYDNAHGDIGSLINDLNNGLSHVFMDHLLCKDYNCTSVGDSSKSRLPDAKSSGLYRHIHAASLIDNETNNHAELFMSILARFINMGKRLNLIQKGSFQNRTNLTSLRYCFEWHYSPWKKATKRSPGKYFKLYITRKQSATLKTGAYTRQRKTQPKARVCLDYGPAAQQPPLHEDQVAEECERTLRQLEVNSMVYTFRKGGEKSDSKRNNLAI</sequence>
<feature type="domain" description="Mutator-like transposase" evidence="1">
    <location>
        <begin position="35"/>
        <end position="102"/>
    </location>
</feature>
<gene>
    <name evidence="2" type="ORF">RI129_003162</name>
</gene>
<accession>A0AAN7VHR3</accession>
<proteinExistence type="predicted"/>
<evidence type="ECO:0000259" key="1">
    <source>
        <dbReference type="Pfam" id="PF20700"/>
    </source>
</evidence>
<reference evidence="2 3" key="1">
    <citation type="journal article" date="2024" name="Insects">
        <title>An Improved Chromosome-Level Genome Assembly of the Firefly Pyrocoelia pectoralis.</title>
        <authorList>
            <person name="Fu X."/>
            <person name="Meyer-Rochow V.B."/>
            <person name="Ballantyne L."/>
            <person name="Zhu X."/>
        </authorList>
    </citation>
    <scope>NUCLEOTIDE SEQUENCE [LARGE SCALE GENOMIC DNA]</scope>
    <source>
        <strain evidence="2">XCY_ONT2</strain>
    </source>
</reference>
<evidence type="ECO:0000313" key="3">
    <source>
        <dbReference type="Proteomes" id="UP001329430"/>
    </source>
</evidence>
<comment type="caution">
    <text evidence="2">The sequence shown here is derived from an EMBL/GenBank/DDBJ whole genome shotgun (WGS) entry which is preliminary data.</text>
</comment>
<dbReference type="Pfam" id="PF20700">
    <property type="entry name" value="Mutator"/>
    <property type="match status" value="1"/>
</dbReference>
<evidence type="ECO:0000313" key="2">
    <source>
        <dbReference type="EMBL" id="KAK5648270.1"/>
    </source>
</evidence>
<dbReference type="EMBL" id="JAVRBK010000002">
    <property type="protein sequence ID" value="KAK5648270.1"/>
    <property type="molecule type" value="Genomic_DNA"/>
</dbReference>